<dbReference type="EMBL" id="VBAK01000017">
    <property type="protein sequence ID" value="TMI93728.1"/>
    <property type="molecule type" value="Genomic_DNA"/>
</dbReference>
<evidence type="ECO:0000313" key="4">
    <source>
        <dbReference type="Proteomes" id="UP000318509"/>
    </source>
</evidence>
<dbReference type="InterPro" id="IPR000587">
    <property type="entry name" value="Creatinase_N"/>
</dbReference>
<evidence type="ECO:0000313" key="3">
    <source>
        <dbReference type="EMBL" id="TMI93728.1"/>
    </source>
</evidence>
<organism evidence="3 4">
    <name type="scientific">Candidatus Segetimicrobium genomatis</name>
    <dbReference type="NCBI Taxonomy" id="2569760"/>
    <lineage>
        <taxon>Bacteria</taxon>
        <taxon>Bacillati</taxon>
        <taxon>Candidatus Sysuimicrobiota</taxon>
        <taxon>Candidatus Sysuimicrobiia</taxon>
        <taxon>Candidatus Sysuimicrobiales</taxon>
        <taxon>Candidatus Segetimicrobiaceae</taxon>
        <taxon>Candidatus Segetimicrobium</taxon>
    </lineage>
</organism>
<dbReference type="SUPFAM" id="SSF53092">
    <property type="entry name" value="Creatinase/prolidase N-terminal domain"/>
    <property type="match status" value="1"/>
</dbReference>
<proteinExistence type="predicted"/>
<gene>
    <name evidence="3" type="ORF">E6H00_00785</name>
</gene>
<sequence>MPSTPREELDHRIGALQRHLLTQQVDAALISQNIDLFYFTGSMQSGTLLVPAGGRPVYAVRRVVERARTESPLDEIVALESFRQLPDLLRGAAGRAPRRIGLEHDVLPVAVRDRLGAVFEDAAWVDVSAAIRTIRAVKSPYELDRQRAAGGLSALMLEAAVGSLREGITELDLAGRIEAAARRAGHQGLVHMRGWNQEMFYGQVSGGDAGALQSFPDIPLAGAGPSAASPTGAGWRRIVAGEPVIFDYVAALDGYLCDQTRTLVIGAMPEKFARAHDAAVAILTDVQSAIRPGVTPQDLYRRAVARAEAFGYADQFMGRGALRARYVGHGVGLELDEWPVLAEGWTQPLEPGHVFCVEPKIVFPGEGAVGIEDMFAVTPDGAERLTRPAQRLFAV</sequence>
<keyword evidence="3" id="KW-0645">Protease</keyword>
<comment type="caution">
    <text evidence="3">The sequence shown here is derived from an EMBL/GenBank/DDBJ whole genome shotgun (WGS) entry which is preliminary data.</text>
</comment>
<dbReference type="InterPro" id="IPR029149">
    <property type="entry name" value="Creatin/AminoP/Spt16_N"/>
</dbReference>
<dbReference type="Proteomes" id="UP000318509">
    <property type="component" value="Unassembled WGS sequence"/>
</dbReference>
<keyword evidence="3" id="KW-0378">Hydrolase</keyword>
<dbReference type="InterPro" id="IPR000994">
    <property type="entry name" value="Pept_M24"/>
</dbReference>
<feature type="domain" description="Peptidase M24" evidence="1">
    <location>
        <begin position="147"/>
        <end position="378"/>
    </location>
</feature>
<dbReference type="InterPro" id="IPR050659">
    <property type="entry name" value="Peptidase_M24B"/>
</dbReference>
<dbReference type="PANTHER" id="PTHR46112">
    <property type="entry name" value="AMINOPEPTIDASE"/>
    <property type="match status" value="1"/>
</dbReference>
<evidence type="ECO:0000259" key="1">
    <source>
        <dbReference type="Pfam" id="PF00557"/>
    </source>
</evidence>
<accession>A0A537KD71</accession>
<dbReference type="Gene3D" id="3.40.350.10">
    <property type="entry name" value="Creatinase/prolidase N-terminal domain"/>
    <property type="match status" value="1"/>
</dbReference>
<dbReference type="InterPro" id="IPR036005">
    <property type="entry name" value="Creatinase/aminopeptidase-like"/>
</dbReference>
<dbReference type="Pfam" id="PF00557">
    <property type="entry name" value="Peptidase_M24"/>
    <property type="match status" value="1"/>
</dbReference>
<keyword evidence="3" id="KW-0031">Aminopeptidase</keyword>
<dbReference type="SUPFAM" id="SSF55920">
    <property type="entry name" value="Creatinase/aminopeptidase"/>
    <property type="match status" value="1"/>
</dbReference>
<dbReference type="AlphaFoldDB" id="A0A537KD71"/>
<dbReference type="Gene3D" id="3.90.230.10">
    <property type="entry name" value="Creatinase/methionine aminopeptidase superfamily"/>
    <property type="match status" value="1"/>
</dbReference>
<dbReference type="PANTHER" id="PTHR46112:SF2">
    <property type="entry name" value="XAA-PRO AMINOPEPTIDASE P-RELATED"/>
    <property type="match status" value="1"/>
</dbReference>
<name>A0A537KD71_9BACT</name>
<feature type="domain" description="Creatinase N-terminal" evidence="2">
    <location>
        <begin position="12"/>
        <end position="137"/>
    </location>
</feature>
<dbReference type="Pfam" id="PF01321">
    <property type="entry name" value="Creatinase_N"/>
    <property type="match status" value="1"/>
</dbReference>
<protein>
    <submittedName>
        <fullName evidence="3">Aminopeptidase P family protein</fullName>
    </submittedName>
</protein>
<dbReference type="GO" id="GO:0004177">
    <property type="term" value="F:aminopeptidase activity"/>
    <property type="evidence" value="ECO:0007669"/>
    <property type="project" value="UniProtKB-KW"/>
</dbReference>
<reference evidence="3 4" key="1">
    <citation type="journal article" date="2019" name="Nat. Microbiol.">
        <title>Mediterranean grassland soil C-N compound turnover is dependent on rainfall and depth, and is mediated by genomically divergent microorganisms.</title>
        <authorList>
            <person name="Diamond S."/>
            <person name="Andeer P.F."/>
            <person name="Li Z."/>
            <person name="Crits-Christoph A."/>
            <person name="Burstein D."/>
            <person name="Anantharaman K."/>
            <person name="Lane K.R."/>
            <person name="Thomas B.C."/>
            <person name="Pan C."/>
            <person name="Northen T.R."/>
            <person name="Banfield J.F."/>
        </authorList>
    </citation>
    <scope>NUCLEOTIDE SEQUENCE [LARGE SCALE GENOMIC DNA]</scope>
    <source>
        <strain evidence="3">NP_3</strain>
    </source>
</reference>
<evidence type="ECO:0000259" key="2">
    <source>
        <dbReference type="Pfam" id="PF01321"/>
    </source>
</evidence>